<dbReference type="SUPFAM" id="SSF56349">
    <property type="entry name" value="DNA breaking-rejoining enzymes"/>
    <property type="match status" value="1"/>
</dbReference>
<dbReference type="EMBL" id="SEWG01000003">
    <property type="protein sequence ID" value="RYU90968.1"/>
    <property type="molecule type" value="Genomic_DNA"/>
</dbReference>
<dbReference type="InterPro" id="IPR025269">
    <property type="entry name" value="SAM-like_dom"/>
</dbReference>
<evidence type="ECO:0000256" key="1">
    <source>
        <dbReference type="ARBA" id="ARBA00008857"/>
    </source>
</evidence>
<proteinExistence type="inferred from homology"/>
<dbReference type="PANTHER" id="PTHR30349:SF64">
    <property type="entry name" value="PROPHAGE INTEGRASE INTD-RELATED"/>
    <property type="match status" value="1"/>
</dbReference>
<feature type="domain" description="Tyr recombinase" evidence="4">
    <location>
        <begin position="242"/>
        <end position="421"/>
    </location>
</feature>
<reference evidence="5 6" key="1">
    <citation type="submission" date="2019-02" db="EMBL/GenBank/DDBJ databases">
        <title>Bacterial novel species Mucilaginibacter sp. 17JY9-4 isolated from soil.</title>
        <authorList>
            <person name="Jung H.-Y."/>
        </authorList>
    </citation>
    <scope>NUCLEOTIDE SEQUENCE [LARGE SCALE GENOMIC DNA]</scope>
    <source>
        <strain evidence="5 6">17JY9-4</strain>
    </source>
</reference>
<dbReference type="InterPro" id="IPR013762">
    <property type="entry name" value="Integrase-like_cat_sf"/>
</dbReference>
<dbReference type="CDD" id="cd01185">
    <property type="entry name" value="INTN1_C_like"/>
    <property type="match status" value="1"/>
</dbReference>
<dbReference type="PROSITE" id="PS51898">
    <property type="entry name" value="TYR_RECOMBINASE"/>
    <property type="match status" value="1"/>
</dbReference>
<dbReference type="InterPro" id="IPR002104">
    <property type="entry name" value="Integrase_catalytic"/>
</dbReference>
<sequence>MLVPCISLIFSLKTYCFIFKQNLMKVNEDLSILFWLNRQKASKDGLVPIWVRITINGKRDGFSSGKKIHPDAWDEKAAIASMNCPDYKLINSYVVKTRVELEKHYNQLEAVNKKVTATMVKDAYMPKQILQKTLMQAFKLHNEEFAERVSKNKGSKGTLVRYERLKDKVQDFLKKKLRLADLALEDIEMAFAVNFFHYLTMENIGDNTAMKYVKTLKQIIDRAIDEGWIKHNTISGFKCTYVDPDRETLEMHELVGMYEKEITVERLAEVRDVYVFCCFTGYAYETVYNLEPANIFKGLDGKLWITKDRQKTGVEETVPLLPIALAIIEKYKNHPYCIAENKLLPVNSNVRYNAYIKEVATICGIKKELTTHTARHTFATTVLLENDVPIETVGKLLGHKDLRSTQIYAKITKRKISNNMKVLESKIFSEQGLLKVS</sequence>
<dbReference type="InterPro" id="IPR050090">
    <property type="entry name" value="Tyrosine_recombinase_XerCD"/>
</dbReference>
<dbReference type="Proteomes" id="UP000293331">
    <property type="component" value="Unassembled WGS sequence"/>
</dbReference>
<dbReference type="Pfam" id="PF17293">
    <property type="entry name" value="Arm-DNA-bind_5"/>
    <property type="match status" value="1"/>
</dbReference>
<dbReference type="InterPro" id="IPR035386">
    <property type="entry name" value="Arm-DNA-bind_5"/>
</dbReference>
<dbReference type="GO" id="GO:0006310">
    <property type="term" value="P:DNA recombination"/>
    <property type="evidence" value="ECO:0007669"/>
    <property type="project" value="UniProtKB-KW"/>
</dbReference>
<dbReference type="PANTHER" id="PTHR30349">
    <property type="entry name" value="PHAGE INTEGRASE-RELATED"/>
    <property type="match status" value="1"/>
</dbReference>
<dbReference type="InterPro" id="IPR010998">
    <property type="entry name" value="Integrase_recombinase_N"/>
</dbReference>
<dbReference type="OrthoDB" id="892893at2"/>
<accession>A0A4Q5LNN3</accession>
<keyword evidence="6" id="KW-1185">Reference proteome</keyword>
<dbReference type="Pfam" id="PF13102">
    <property type="entry name" value="Phage_int_SAM_5"/>
    <property type="match status" value="1"/>
</dbReference>
<protein>
    <submittedName>
        <fullName evidence="5">Site-specific integrase</fullName>
    </submittedName>
</protein>
<comment type="caution">
    <text evidence="5">The sequence shown here is derived from an EMBL/GenBank/DDBJ whole genome shotgun (WGS) entry which is preliminary data.</text>
</comment>
<dbReference type="Pfam" id="PF00589">
    <property type="entry name" value="Phage_integrase"/>
    <property type="match status" value="1"/>
</dbReference>
<gene>
    <name evidence="5" type="ORF">EWM62_10070</name>
</gene>
<evidence type="ECO:0000256" key="2">
    <source>
        <dbReference type="ARBA" id="ARBA00023125"/>
    </source>
</evidence>
<evidence type="ECO:0000259" key="4">
    <source>
        <dbReference type="PROSITE" id="PS51898"/>
    </source>
</evidence>
<comment type="similarity">
    <text evidence="1">Belongs to the 'phage' integrase family.</text>
</comment>
<dbReference type="GO" id="GO:0003677">
    <property type="term" value="F:DNA binding"/>
    <property type="evidence" value="ECO:0007669"/>
    <property type="project" value="UniProtKB-KW"/>
</dbReference>
<evidence type="ECO:0000256" key="3">
    <source>
        <dbReference type="ARBA" id="ARBA00023172"/>
    </source>
</evidence>
<dbReference type="GO" id="GO:0015074">
    <property type="term" value="P:DNA integration"/>
    <property type="evidence" value="ECO:0007669"/>
    <property type="project" value="InterPro"/>
</dbReference>
<evidence type="ECO:0000313" key="6">
    <source>
        <dbReference type="Proteomes" id="UP000293331"/>
    </source>
</evidence>
<evidence type="ECO:0000313" key="5">
    <source>
        <dbReference type="EMBL" id="RYU90968.1"/>
    </source>
</evidence>
<dbReference type="InterPro" id="IPR011010">
    <property type="entry name" value="DNA_brk_join_enz"/>
</dbReference>
<dbReference type="Gene3D" id="1.10.443.10">
    <property type="entry name" value="Intergrase catalytic core"/>
    <property type="match status" value="1"/>
</dbReference>
<organism evidence="5 6">
    <name type="scientific">Mucilaginibacter terrigena</name>
    <dbReference type="NCBI Taxonomy" id="2492395"/>
    <lineage>
        <taxon>Bacteria</taxon>
        <taxon>Pseudomonadati</taxon>
        <taxon>Bacteroidota</taxon>
        <taxon>Sphingobacteriia</taxon>
        <taxon>Sphingobacteriales</taxon>
        <taxon>Sphingobacteriaceae</taxon>
        <taxon>Mucilaginibacter</taxon>
    </lineage>
</organism>
<keyword evidence="2" id="KW-0238">DNA-binding</keyword>
<name>A0A4Q5LNN3_9SPHI</name>
<keyword evidence="3" id="KW-0233">DNA recombination</keyword>
<dbReference type="Gene3D" id="1.10.150.130">
    <property type="match status" value="1"/>
</dbReference>
<dbReference type="AlphaFoldDB" id="A0A4Q5LNN3"/>